<feature type="compositionally biased region" description="Basic and acidic residues" evidence="1">
    <location>
        <begin position="152"/>
        <end position="170"/>
    </location>
</feature>
<dbReference type="EMBL" id="JAPJZH010000033">
    <property type="protein sequence ID" value="MDA4848812.1"/>
    <property type="molecule type" value="Genomic_DNA"/>
</dbReference>
<dbReference type="Pfam" id="PF02620">
    <property type="entry name" value="YceD"/>
    <property type="match status" value="1"/>
</dbReference>
<sequence>MAEKNTELFHYRVNVGHLSAKPVTVSLEADSKERLEMAERWGVSRIDDVSAVLELTRWKRDGVRVKGRVQASIEQSCVVTLEPVTTTIDEPVDALFVPEGSKLARIATDENGEIVFDAEGPDIPESFHGDTIDVGSVCEEFIVLAIDPYPRKEGAVLDSPDDRQQTEEKPSPFAGLERWKQH</sequence>
<keyword evidence="3" id="KW-1185">Reference proteome</keyword>
<dbReference type="InterPro" id="IPR003772">
    <property type="entry name" value="YceD"/>
</dbReference>
<protein>
    <submittedName>
        <fullName evidence="2">DUF177 domain-containing protein</fullName>
    </submittedName>
</protein>
<comment type="caution">
    <text evidence="2">The sequence shown here is derived from an EMBL/GenBank/DDBJ whole genome shotgun (WGS) entry which is preliminary data.</text>
</comment>
<evidence type="ECO:0000313" key="3">
    <source>
        <dbReference type="Proteomes" id="UP001148313"/>
    </source>
</evidence>
<gene>
    <name evidence="2" type="ORF">OOZ53_25905</name>
</gene>
<dbReference type="RefSeq" id="WP_271092692.1">
    <property type="nucleotide sequence ID" value="NZ_JAPJZH010000033.1"/>
</dbReference>
<evidence type="ECO:0000256" key="1">
    <source>
        <dbReference type="SAM" id="MobiDB-lite"/>
    </source>
</evidence>
<dbReference type="Proteomes" id="UP001148313">
    <property type="component" value="Unassembled WGS sequence"/>
</dbReference>
<feature type="region of interest" description="Disordered" evidence="1">
    <location>
        <begin position="152"/>
        <end position="182"/>
    </location>
</feature>
<reference evidence="2" key="1">
    <citation type="submission" date="2022-11" db="EMBL/GenBank/DDBJ databases">
        <title>Hoeflea poritis sp. nov., isolated from scleractinian coral Porites lutea.</title>
        <authorList>
            <person name="Zhang G."/>
            <person name="Wei Q."/>
            <person name="Cai L."/>
        </authorList>
    </citation>
    <scope>NUCLEOTIDE SEQUENCE</scope>
    <source>
        <strain evidence="2">E7-10</strain>
    </source>
</reference>
<accession>A0ABT4VXQ4</accession>
<evidence type="ECO:0000313" key="2">
    <source>
        <dbReference type="EMBL" id="MDA4848812.1"/>
    </source>
</evidence>
<name>A0ABT4VXQ4_9HYPH</name>
<proteinExistence type="predicted"/>
<organism evidence="2 3">
    <name type="scientific">Hoeflea poritis</name>
    <dbReference type="NCBI Taxonomy" id="2993659"/>
    <lineage>
        <taxon>Bacteria</taxon>
        <taxon>Pseudomonadati</taxon>
        <taxon>Pseudomonadota</taxon>
        <taxon>Alphaproteobacteria</taxon>
        <taxon>Hyphomicrobiales</taxon>
        <taxon>Rhizobiaceae</taxon>
        <taxon>Hoeflea</taxon>
    </lineage>
</organism>